<dbReference type="PANTHER" id="PTHR35007:SF1">
    <property type="entry name" value="PILUS ASSEMBLY PROTEIN"/>
    <property type="match status" value="1"/>
</dbReference>
<dbReference type="Proteomes" id="UP000290624">
    <property type="component" value="Unassembled WGS sequence"/>
</dbReference>
<feature type="transmembrane region" description="Helical" evidence="1">
    <location>
        <begin position="117"/>
        <end position="133"/>
    </location>
</feature>
<keyword evidence="1" id="KW-0472">Membrane</keyword>
<keyword evidence="1" id="KW-0812">Transmembrane</keyword>
<evidence type="ECO:0000313" key="3">
    <source>
        <dbReference type="Proteomes" id="UP000290624"/>
    </source>
</evidence>
<feature type="transmembrane region" description="Helical" evidence="1">
    <location>
        <begin position="91"/>
        <end position="111"/>
    </location>
</feature>
<gene>
    <name evidence="2" type="ORF">C1706_05980</name>
</gene>
<dbReference type="AlphaFoldDB" id="A0A4Q2EJ76"/>
<organism evidence="2 3">
    <name type="scientific">Propioniciclava flava</name>
    <dbReference type="NCBI Taxonomy" id="2072026"/>
    <lineage>
        <taxon>Bacteria</taxon>
        <taxon>Bacillati</taxon>
        <taxon>Actinomycetota</taxon>
        <taxon>Actinomycetes</taxon>
        <taxon>Propionibacteriales</taxon>
        <taxon>Propionibacteriaceae</taxon>
        <taxon>Propioniciclava</taxon>
    </lineage>
</organism>
<dbReference type="OrthoDB" id="3826732at2"/>
<keyword evidence="3" id="KW-1185">Reference proteome</keyword>
<accession>A0A4Q2EJ76</accession>
<proteinExistence type="predicted"/>
<dbReference type="RefSeq" id="WP_129458304.1">
    <property type="nucleotide sequence ID" value="NZ_PPCV01000003.1"/>
</dbReference>
<reference evidence="2 3" key="1">
    <citation type="submission" date="2018-01" db="EMBL/GenBank/DDBJ databases">
        <title>Lactibacter flavus gen. nov., sp. nov., a novel bacterium of the family Propionibacteriaceae isolated from raw milk and dairy products.</title>
        <authorList>
            <person name="Wenning M."/>
            <person name="Breitenwieser F."/>
            <person name="Huptas C."/>
            <person name="von Neubeck M."/>
            <person name="Busse H.-J."/>
            <person name="Scherer S."/>
        </authorList>
    </citation>
    <scope>NUCLEOTIDE SEQUENCE [LARGE SCALE GENOMIC DNA]</scope>
    <source>
        <strain evidence="2 3">VG341</strain>
    </source>
</reference>
<evidence type="ECO:0000313" key="2">
    <source>
        <dbReference type="EMBL" id="RXW32692.1"/>
    </source>
</evidence>
<name>A0A4Q2EJ76_9ACTN</name>
<dbReference type="PANTHER" id="PTHR35007">
    <property type="entry name" value="INTEGRAL MEMBRANE PROTEIN-RELATED"/>
    <property type="match status" value="1"/>
</dbReference>
<protein>
    <recommendedName>
        <fullName evidence="4">Type II secretion system protein GspF domain-containing protein</fullName>
    </recommendedName>
</protein>
<comment type="caution">
    <text evidence="2">The sequence shown here is derived from an EMBL/GenBank/DDBJ whole genome shotgun (WGS) entry which is preliminary data.</text>
</comment>
<feature type="transmembrane region" description="Helical" evidence="1">
    <location>
        <begin position="265"/>
        <end position="286"/>
    </location>
</feature>
<keyword evidence="1" id="KW-1133">Transmembrane helix</keyword>
<sequence>MTTLIAVLPGALIALGLVICVMAFRPQHARLADALSALEVRPAAATTTEPEGLDRAGAWWMRVRRVAVDPVRERQLLLSGRSVSTHYSLKVVGALVGLLLPMLVGALLWLLADAPPALPALLAPVGVVAGYLLPDVALRRAGRGISDDAGEALLTYFDLVTLERLANRSAIQSLHAAADLSDAPLFRSIRLVLERARLEQRAPYADLTRLSRELELPALADLVDVMRLDEAGASLARTLRARVRELRDAHLTQAKVAATQLSERMTVWMVLPSLVLGLFFLVPPLLTLATSG</sequence>
<feature type="transmembrane region" description="Helical" evidence="1">
    <location>
        <begin position="6"/>
        <end position="24"/>
    </location>
</feature>
<evidence type="ECO:0008006" key="4">
    <source>
        <dbReference type="Google" id="ProtNLM"/>
    </source>
</evidence>
<dbReference type="EMBL" id="PPCV01000003">
    <property type="protein sequence ID" value="RXW32692.1"/>
    <property type="molecule type" value="Genomic_DNA"/>
</dbReference>
<evidence type="ECO:0000256" key="1">
    <source>
        <dbReference type="SAM" id="Phobius"/>
    </source>
</evidence>